<name>A0A660LDA6_9ACTN</name>
<gene>
    <name evidence="2" type="ORF">C8N24_2441</name>
</gene>
<keyword evidence="1" id="KW-0472">Membrane</keyword>
<comment type="caution">
    <text evidence="2">The sequence shown here is derived from an EMBL/GenBank/DDBJ whole genome shotgun (WGS) entry which is preliminary data.</text>
</comment>
<protein>
    <submittedName>
        <fullName evidence="2">MYXO-CTERM domain-containing protein</fullName>
    </submittedName>
</protein>
<evidence type="ECO:0000256" key="1">
    <source>
        <dbReference type="SAM" id="Phobius"/>
    </source>
</evidence>
<proteinExistence type="predicted"/>
<sequence length="94" mass="10096">MTWEELLANPVQRDAHGVLIVLEEVDEDARVAWYRRGGETFELRAAETALALQVLDGEVVDAEPPGAPAPVRARLVAAGVAAAGLALLAARRRR</sequence>
<keyword evidence="3" id="KW-1185">Reference proteome</keyword>
<keyword evidence="1" id="KW-0812">Transmembrane</keyword>
<dbReference type="AlphaFoldDB" id="A0A660LDA6"/>
<dbReference type="RefSeq" id="WP_121250276.1">
    <property type="nucleotide sequence ID" value="NZ_RBIL01000001.1"/>
</dbReference>
<organism evidence="2 3">
    <name type="scientific">Solirubrobacter pauli</name>
    <dbReference type="NCBI Taxonomy" id="166793"/>
    <lineage>
        <taxon>Bacteria</taxon>
        <taxon>Bacillati</taxon>
        <taxon>Actinomycetota</taxon>
        <taxon>Thermoleophilia</taxon>
        <taxon>Solirubrobacterales</taxon>
        <taxon>Solirubrobacteraceae</taxon>
        <taxon>Solirubrobacter</taxon>
    </lineage>
</organism>
<evidence type="ECO:0000313" key="2">
    <source>
        <dbReference type="EMBL" id="RKQ92589.1"/>
    </source>
</evidence>
<dbReference type="Proteomes" id="UP000278962">
    <property type="component" value="Unassembled WGS sequence"/>
</dbReference>
<evidence type="ECO:0000313" key="3">
    <source>
        <dbReference type="Proteomes" id="UP000278962"/>
    </source>
</evidence>
<keyword evidence="1" id="KW-1133">Transmembrane helix</keyword>
<reference evidence="2 3" key="1">
    <citation type="submission" date="2018-10" db="EMBL/GenBank/DDBJ databases">
        <title>Genomic Encyclopedia of Archaeal and Bacterial Type Strains, Phase II (KMG-II): from individual species to whole genera.</title>
        <authorList>
            <person name="Goeker M."/>
        </authorList>
    </citation>
    <scope>NUCLEOTIDE SEQUENCE [LARGE SCALE GENOMIC DNA]</scope>
    <source>
        <strain evidence="2 3">DSM 14954</strain>
    </source>
</reference>
<accession>A0A660LDA6</accession>
<dbReference type="EMBL" id="RBIL01000001">
    <property type="protein sequence ID" value="RKQ92589.1"/>
    <property type="molecule type" value="Genomic_DNA"/>
</dbReference>
<feature type="transmembrane region" description="Helical" evidence="1">
    <location>
        <begin position="71"/>
        <end position="90"/>
    </location>
</feature>